<evidence type="ECO:0000256" key="2">
    <source>
        <dbReference type="ARBA" id="ARBA00022617"/>
    </source>
</evidence>
<name>H6L9F8_SAPGL</name>
<reference evidence="12 13" key="1">
    <citation type="journal article" date="2012" name="Stand. Genomic Sci.">
        <title>Complete genome sequencing and analysis of Saprospira grandis str. Lewin, a predatory marine bacterium.</title>
        <authorList>
            <person name="Saw J.H."/>
            <person name="Yuryev A."/>
            <person name="Kanbe M."/>
            <person name="Hou S."/>
            <person name="Young A.G."/>
            <person name="Aizawa S."/>
            <person name="Alam M."/>
        </authorList>
    </citation>
    <scope>NUCLEOTIDE SEQUENCE [LARGE SCALE GENOMIC DNA]</scope>
    <source>
        <strain evidence="12 13">Lewin</strain>
    </source>
</reference>
<dbReference type="PROSITE" id="PS51007">
    <property type="entry name" value="CYTC"/>
    <property type="match status" value="2"/>
</dbReference>
<feature type="domain" description="Cytochrome c" evidence="11">
    <location>
        <begin position="233"/>
        <end position="378"/>
    </location>
</feature>
<dbReference type="InterPro" id="IPR051395">
    <property type="entry name" value="Cytochrome_c_Peroxidase/MauG"/>
</dbReference>
<evidence type="ECO:0000313" key="12">
    <source>
        <dbReference type="EMBL" id="AFC25434.1"/>
    </source>
</evidence>
<dbReference type="PIRSF" id="PIRSF000294">
    <property type="entry name" value="Cytochrome-c_peroxidase"/>
    <property type="match status" value="1"/>
</dbReference>
<dbReference type="InterPro" id="IPR004852">
    <property type="entry name" value="Di-haem_cyt_c_peroxidsae"/>
</dbReference>
<evidence type="ECO:0000256" key="7">
    <source>
        <dbReference type="ARBA" id="ARBA00023004"/>
    </source>
</evidence>
<keyword evidence="5" id="KW-0574">Periplasm</keyword>
<keyword evidence="3 9" id="KW-0479">Metal-binding</keyword>
<dbReference type="PANTHER" id="PTHR30600:SF10">
    <property type="entry name" value="BLL6722 PROTEIN"/>
    <property type="match status" value="1"/>
</dbReference>
<evidence type="ECO:0000256" key="10">
    <source>
        <dbReference type="SAM" id="SignalP"/>
    </source>
</evidence>
<protein>
    <submittedName>
        <fullName evidence="12">Cytochrome-c peroxidase</fullName>
        <ecNumber evidence="12">1.11.1.5</ecNumber>
    </submittedName>
</protein>
<dbReference type="SUPFAM" id="SSF46626">
    <property type="entry name" value="Cytochrome c"/>
    <property type="match status" value="2"/>
</dbReference>
<dbReference type="InterPro" id="IPR009056">
    <property type="entry name" value="Cyt_c-like_dom"/>
</dbReference>
<comment type="subcellular location">
    <subcellularLocation>
        <location evidence="1">Periplasm</location>
    </subcellularLocation>
</comment>
<dbReference type="RefSeq" id="WP_015693044.1">
    <property type="nucleotide sequence ID" value="NC_016940.1"/>
</dbReference>
<feature type="chain" id="PRO_5003604820" evidence="10">
    <location>
        <begin position="23"/>
        <end position="400"/>
    </location>
</feature>
<keyword evidence="13" id="KW-1185">Reference proteome</keyword>
<dbReference type="EMBL" id="CP002831">
    <property type="protein sequence ID" value="AFC25434.1"/>
    <property type="molecule type" value="Genomic_DNA"/>
</dbReference>
<dbReference type="GO" id="GO:0020037">
    <property type="term" value="F:heme binding"/>
    <property type="evidence" value="ECO:0007669"/>
    <property type="project" value="InterPro"/>
</dbReference>
<evidence type="ECO:0000256" key="3">
    <source>
        <dbReference type="ARBA" id="ARBA00022723"/>
    </source>
</evidence>
<keyword evidence="6 12" id="KW-0560">Oxidoreductase</keyword>
<dbReference type="EC" id="1.11.1.5" evidence="12"/>
<proteinExistence type="predicted"/>
<feature type="binding site" description="covalent" evidence="8">
    <location>
        <position position="97"/>
    </location>
    <ligand>
        <name>heme c</name>
        <dbReference type="ChEBI" id="CHEBI:61717"/>
        <label>1</label>
    </ligand>
</feature>
<feature type="binding site" description="axial binding residue" evidence="9">
    <location>
        <position position="98"/>
    </location>
    <ligand>
        <name>heme c</name>
        <dbReference type="ChEBI" id="CHEBI:61717"/>
        <label>1</label>
    </ligand>
    <ligandPart>
        <name>Fe</name>
        <dbReference type="ChEBI" id="CHEBI:18248"/>
    </ligandPart>
</feature>
<dbReference type="InterPro" id="IPR036909">
    <property type="entry name" value="Cyt_c-like_dom_sf"/>
</dbReference>
<sequence length="400" mass="44375">MFKKSLLYLSLGLGSLLLLETACDPKPDDIGPVSPTVGSLDSIPYNPVAYDYPEINGLPTMEEPSDNRATEAGVKLGRYLFYERKLSIDSSISCASCHHQDRAFTDGNPVGIGVGGAVGTRNSMSLINVGYNWKQNSQHNFNWDGKFASLEEQVLSPVEHPLEMMSNWEDVMQRLKAHEHYPRMFRQAFGIEHIDEMSKELAAKALAQFLRTLNSADSEYDRDEWVPFEYMSEAAQRGKLLFLGDALGSASTKDAECAHCHSFTRDAAIFARNSFSNNAIDSVSSFMEFSDNGLGDVTGSVVDNGRFREVSLRNVGLTAPYMHDGRFATLEEVLDHYTEHTSGSRGPNVANELSTAPELPHLTAQEKQDIIAFLHALTDTSYVNKAEWADPFLQADPWAE</sequence>
<organism evidence="12 13">
    <name type="scientific">Saprospira grandis (strain Lewin)</name>
    <dbReference type="NCBI Taxonomy" id="984262"/>
    <lineage>
        <taxon>Bacteria</taxon>
        <taxon>Pseudomonadati</taxon>
        <taxon>Bacteroidota</taxon>
        <taxon>Saprospiria</taxon>
        <taxon>Saprospirales</taxon>
        <taxon>Saprospiraceae</taxon>
        <taxon>Saprospira</taxon>
    </lineage>
</organism>
<dbReference type="GO" id="GO:0009055">
    <property type="term" value="F:electron transfer activity"/>
    <property type="evidence" value="ECO:0007669"/>
    <property type="project" value="InterPro"/>
</dbReference>
<dbReference type="KEGG" id="sgn:SGRA_2706"/>
<dbReference type="eggNOG" id="COG1858">
    <property type="taxonomic scope" value="Bacteria"/>
</dbReference>
<dbReference type="STRING" id="984262.SGRA_2706"/>
<keyword evidence="4 10" id="KW-0732">Signal</keyword>
<feature type="signal peptide" evidence="10">
    <location>
        <begin position="1"/>
        <end position="22"/>
    </location>
</feature>
<feature type="binding site" description="covalent" evidence="8">
    <location>
        <position position="260"/>
    </location>
    <ligand>
        <name>heme c</name>
        <dbReference type="ChEBI" id="CHEBI:61717"/>
        <label>2</label>
    </ligand>
</feature>
<evidence type="ECO:0000256" key="5">
    <source>
        <dbReference type="ARBA" id="ARBA00022764"/>
    </source>
</evidence>
<feature type="binding site" description="covalent" evidence="8">
    <location>
        <position position="257"/>
    </location>
    <ligand>
        <name>heme c</name>
        <dbReference type="ChEBI" id="CHEBI:61717"/>
        <label>2</label>
    </ligand>
</feature>
<evidence type="ECO:0000256" key="9">
    <source>
        <dbReference type="PIRSR" id="PIRSR000294-2"/>
    </source>
</evidence>
<evidence type="ECO:0000256" key="8">
    <source>
        <dbReference type="PIRSR" id="PIRSR000294-1"/>
    </source>
</evidence>
<feature type="domain" description="Cytochrome c" evidence="11">
    <location>
        <begin position="72"/>
        <end position="214"/>
    </location>
</feature>
<dbReference type="AlphaFoldDB" id="H6L9F8"/>
<dbReference type="Pfam" id="PF03150">
    <property type="entry name" value="CCP_MauG"/>
    <property type="match status" value="1"/>
</dbReference>
<keyword evidence="12" id="KW-0575">Peroxidase</keyword>
<dbReference type="GO" id="GO:0042597">
    <property type="term" value="C:periplasmic space"/>
    <property type="evidence" value="ECO:0007669"/>
    <property type="project" value="UniProtKB-SubCell"/>
</dbReference>
<dbReference type="OrthoDB" id="9805202at2"/>
<evidence type="ECO:0000313" key="13">
    <source>
        <dbReference type="Proteomes" id="UP000007519"/>
    </source>
</evidence>
<dbReference type="PANTHER" id="PTHR30600">
    <property type="entry name" value="CYTOCHROME C PEROXIDASE-RELATED"/>
    <property type="match status" value="1"/>
</dbReference>
<dbReference type="GO" id="GO:0046872">
    <property type="term" value="F:metal ion binding"/>
    <property type="evidence" value="ECO:0007669"/>
    <property type="project" value="UniProtKB-KW"/>
</dbReference>
<gene>
    <name evidence="12" type="ordered locus">SGRA_2706</name>
</gene>
<dbReference type="GO" id="GO:0004130">
    <property type="term" value="F:cytochrome-c peroxidase activity"/>
    <property type="evidence" value="ECO:0007669"/>
    <property type="project" value="UniProtKB-EC"/>
</dbReference>
<evidence type="ECO:0000256" key="4">
    <source>
        <dbReference type="ARBA" id="ARBA00022729"/>
    </source>
</evidence>
<dbReference type="Proteomes" id="UP000007519">
    <property type="component" value="Chromosome"/>
</dbReference>
<keyword evidence="2 8" id="KW-0349">Heme</keyword>
<evidence type="ECO:0000259" key="11">
    <source>
        <dbReference type="PROSITE" id="PS51007"/>
    </source>
</evidence>
<feature type="binding site" description="axial binding residue" evidence="9">
    <location>
        <position position="261"/>
    </location>
    <ligand>
        <name>heme c</name>
        <dbReference type="ChEBI" id="CHEBI:61717"/>
        <label>2</label>
    </ligand>
    <ligandPart>
        <name>Fe</name>
        <dbReference type="ChEBI" id="CHEBI:18248"/>
    </ligandPart>
</feature>
<evidence type="ECO:0000256" key="1">
    <source>
        <dbReference type="ARBA" id="ARBA00004418"/>
    </source>
</evidence>
<feature type="binding site" description="covalent" evidence="8">
    <location>
        <position position="94"/>
    </location>
    <ligand>
        <name>heme c</name>
        <dbReference type="ChEBI" id="CHEBI:61717"/>
        <label>1</label>
    </ligand>
</feature>
<comment type="PTM">
    <text evidence="8">Binds 2 heme groups per subunit.</text>
</comment>
<keyword evidence="7 9" id="KW-0408">Iron</keyword>
<dbReference type="InterPro" id="IPR026259">
    <property type="entry name" value="MauG/Cytc_peroxidase"/>
</dbReference>
<dbReference type="Gene3D" id="1.10.760.10">
    <property type="entry name" value="Cytochrome c-like domain"/>
    <property type="match status" value="2"/>
</dbReference>
<accession>H6L9F8</accession>
<comment type="cofactor">
    <cofactor evidence="8">
        <name>heme</name>
        <dbReference type="ChEBI" id="CHEBI:30413"/>
    </cofactor>
    <text evidence="8">Binds 2 heme groups.</text>
</comment>
<evidence type="ECO:0000256" key="6">
    <source>
        <dbReference type="ARBA" id="ARBA00023002"/>
    </source>
</evidence>
<dbReference type="HOGENOM" id="CLU_034652_3_3_10"/>